<accession>A0ABM6BNI4</accession>
<evidence type="ECO:0000313" key="5">
    <source>
        <dbReference type="Proteomes" id="UP000266744"/>
    </source>
</evidence>
<dbReference type="InterPro" id="IPR036388">
    <property type="entry name" value="WH-like_DNA-bd_sf"/>
</dbReference>
<evidence type="ECO:0000313" key="4">
    <source>
        <dbReference type="EMBL" id="ANI31028.1"/>
    </source>
</evidence>
<name>A0ABM6BNI4_YERET</name>
<reference evidence="4 5" key="1">
    <citation type="journal article" date="2016" name="Toxins">
        <title>The Draft Genome Sequence of the Yersinia entomophaga Entomopathogenic Type Strain MH96T.</title>
        <authorList>
            <person name="Hurst M.R."/>
            <person name="Beattie A."/>
            <person name="Altermann E."/>
            <person name="Moraga R.M."/>
            <person name="Harper L.A."/>
            <person name="Calder J."/>
            <person name="Laugraud A."/>
        </authorList>
    </citation>
    <scope>NUCLEOTIDE SEQUENCE [LARGE SCALE GENOMIC DNA]</scope>
    <source>
        <strain evidence="4 5">MH96</strain>
    </source>
</reference>
<dbReference type="Proteomes" id="UP000266744">
    <property type="component" value="Chromosome"/>
</dbReference>
<dbReference type="InterPro" id="IPR016032">
    <property type="entry name" value="Sig_transdc_resp-reg_C-effctor"/>
</dbReference>
<proteinExistence type="predicted"/>
<feature type="domain" description="OmpR/PhoB-type" evidence="3">
    <location>
        <begin position="26"/>
        <end position="100"/>
    </location>
</feature>
<evidence type="ECO:0000256" key="2">
    <source>
        <dbReference type="SAM" id="Phobius"/>
    </source>
</evidence>
<evidence type="ECO:0000256" key="1">
    <source>
        <dbReference type="ARBA" id="ARBA00023125"/>
    </source>
</evidence>
<keyword evidence="2" id="KW-0812">Transmembrane</keyword>
<sequence>MHKGKTIRLNGSIVFDTLQRSLVNDEKKIRLSENESRLLQMLLEKTCEKREILYTIWESRGVIVTDSSYYKLIKQLRQSFVMIGENEDPIMTLPRIGVRFVGTQEEFIPTTPSKTKILNIIKDIKLKIASSFFIIAAILFSYAFISI</sequence>
<keyword evidence="5" id="KW-1185">Reference proteome</keyword>
<dbReference type="EMBL" id="CP010029">
    <property type="protein sequence ID" value="ANI31028.1"/>
    <property type="molecule type" value="Genomic_DNA"/>
</dbReference>
<keyword evidence="1" id="KW-0238">DNA-binding</keyword>
<feature type="transmembrane region" description="Helical" evidence="2">
    <location>
        <begin position="126"/>
        <end position="145"/>
    </location>
</feature>
<dbReference type="Gene3D" id="1.10.10.10">
    <property type="entry name" value="Winged helix-like DNA-binding domain superfamily/Winged helix DNA-binding domain"/>
    <property type="match status" value="1"/>
</dbReference>
<keyword evidence="2" id="KW-1133">Transmembrane helix</keyword>
<gene>
    <name evidence="4" type="ORF">PL78_14490</name>
</gene>
<protein>
    <submittedName>
        <fullName evidence="4">Membrane protein</fullName>
    </submittedName>
</protein>
<dbReference type="SMART" id="SM00862">
    <property type="entry name" value="Trans_reg_C"/>
    <property type="match status" value="1"/>
</dbReference>
<dbReference type="SUPFAM" id="SSF46894">
    <property type="entry name" value="C-terminal effector domain of the bipartite response regulators"/>
    <property type="match status" value="1"/>
</dbReference>
<organism evidence="4 5">
    <name type="scientific">Yersinia entomophaga</name>
    <dbReference type="NCBI Taxonomy" id="935293"/>
    <lineage>
        <taxon>Bacteria</taxon>
        <taxon>Pseudomonadati</taxon>
        <taxon>Pseudomonadota</taxon>
        <taxon>Gammaproteobacteria</taxon>
        <taxon>Enterobacterales</taxon>
        <taxon>Yersiniaceae</taxon>
        <taxon>Yersinia</taxon>
    </lineage>
</organism>
<dbReference type="RefSeq" id="WP_064516569.1">
    <property type="nucleotide sequence ID" value="NZ_CBCSBH010000054.1"/>
</dbReference>
<keyword evidence="2" id="KW-0472">Membrane</keyword>
<evidence type="ECO:0000259" key="3">
    <source>
        <dbReference type="SMART" id="SM00862"/>
    </source>
</evidence>
<dbReference type="InterPro" id="IPR001867">
    <property type="entry name" value="OmpR/PhoB-type_DNA-bd"/>
</dbReference>